<organism evidence="5 6">
    <name type="scientific">Pseudomonas sichuanensis</name>
    <dbReference type="NCBI Taxonomy" id="2213015"/>
    <lineage>
        <taxon>Bacteria</taxon>
        <taxon>Pseudomonadati</taxon>
        <taxon>Pseudomonadota</taxon>
        <taxon>Gammaproteobacteria</taxon>
        <taxon>Pseudomonadales</taxon>
        <taxon>Pseudomonadaceae</taxon>
        <taxon>Pseudomonas</taxon>
    </lineage>
</organism>
<evidence type="ECO:0000313" key="5">
    <source>
        <dbReference type="EMBL" id="MEN8638375.1"/>
    </source>
</evidence>
<feature type="domain" description="DUF6531" evidence="3">
    <location>
        <begin position="443"/>
        <end position="515"/>
    </location>
</feature>
<dbReference type="PRINTS" id="PR00394">
    <property type="entry name" value="RHSPROTEIN"/>
</dbReference>
<dbReference type="Pfam" id="PF05593">
    <property type="entry name" value="RHS_repeat"/>
    <property type="match status" value="3"/>
</dbReference>
<keyword evidence="6" id="KW-1185">Reference proteome</keyword>
<evidence type="ECO:0000259" key="4">
    <source>
        <dbReference type="Pfam" id="PF25023"/>
    </source>
</evidence>
<feature type="region of interest" description="Disordered" evidence="2">
    <location>
        <begin position="413"/>
        <end position="442"/>
    </location>
</feature>
<proteinExistence type="predicted"/>
<accession>A0ABV0D9D8</accession>
<dbReference type="PANTHER" id="PTHR32305">
    <property type="match status" value="1"/>
</dbReference>
<evidence type="ECO:0000259" key="3">
    <source>
        <dbReference type="Pfam" id="PF20148"/>
    </source>
</evidence>
<dbReference type="NCBIfam" id="TIGR03696">
    <property type="entry name" value="Rhs_assc_core"/>
    <property type="match status" value="1"/>
</dbReference>
<feature type="domain" description="Teneurin-like YD-shell" evidence="4">
    <location>
        <begin position="1135"/>
        <end position="1425"/>
    </location>
</feature>
<evidence type="ECO:0000256" key="2">
    <source>
        <dbReference type="SAM" id="MobiDB-lite"/>
    </source>
</evidence>
<dbReference type="InterPro" id="IPR006530">
    <property type="entry name" value="YD"/>
</dbReference>
<sequence>MSLIIYAKFLLDNLDAHKPDGPARIAAFRKHSLATFEALQDSFLLGWALDLEQELRFTDSAGNEVMRQAKGLGERRITGYANCPANGVLNIVHRFESLAFVPIGGTPYQLVEQVAAGQSPQRFEGVLDANGQASISGCHANRRYRLHFHPKVSPAEVQALYASYDSLLDQLKGWLDGEWAERIAPHWDRMPPVGSMQRVSDIHKAMAKGVGSVLMNLFDDLKALVKLLFNLDGARDQLLQFISEADFDKLKAQAGSLLHTAFLMLDDELLMFYYATAILQWLALSPPEWQAQAYAMLNAGLLLDVLLGIVLSGGLGLAFRLTAKGLKYASNAARGADGLLDGLQRLIDLSRQHALATHTKRAQPLLTGGSVEVNSAAKVSLAIKSAAQGIDLAVDDAVSVVRGKRHSTLRVEQELDLPDAPSQPRTPSDKPAQRADETATHRCPVSMVTGEELLTLKDAELFGVLPVEWVRLYRTSAAEIDHGLGPGWSHSLCHRLQADGQGVLWCDHENRRTHFPMPDSQRPVIGNSLCSAAIYLGQTDGELVIAEAGARPRYLHFIDGRLMALSDAYGNRVSLAYDHSGRLQHIDNGAGNRLLLSYQQGRLVTVEQQFWQSMYDSKGREQAPWVRVAILATYHYNDAGQLTEAGNGLDERERYRYDAANVILERQLAGGAAFYWEWEGEGRHARCVRHWSSVPGLEARYQWDGQGGVTVHNADGSQQFYQHDDKARLVRQVDADGAEHHKTYDAKGRLIGERNPLGAETFYSYDDAGYLLSVRPEDGEATHYHYRDGHVCEVRRGQARWLYQRNAQGDVLSQTDPCGQVTGYRYDEQGRLVAIRQADGGLHELGWNASGQLVSEALPGGGSRRYRYDALGRLVMRLRENASATQYTWDLAGRLSEVSLPGGGVRRYQYNAYGRVTAQSDEQGRVTRFEYEGGLHLPSRRINPDGSCLHYRYDNGQLQLSQVINERDECYRLAYHANGLLAEETGFDGRVTRYGYDLNGQLLEKTELGDDGEPWLTRYTHDKQGRLLVKTLPDGQQVSHQYDALGRLVRVDDGHWPLAYEYDLCDRLVTEHQGWATLHYGYDVMGQVSHCRLPDGSRLDYRYQPGGHLQTIDLDGQRLTAHRHGLGQELAREQGELHSQFQHDGQGRLVSQRVDRKEGPVFMRRYHYDDSGNLARLEDTRRGTRSYHYDPLDRLTSVRGELAEYFVHDPAGNLLAQSGLRGDPRDVQVQANRLLMHGDCHYSYDRFGNQASERRGHGQQLVTDYQYDSQHRLASVQLPDGRQARYRYDAFGRRVSKDVDGTETAFIWQGERLLAEHCQGRWRSYVYEPGSFRPMVMLLRDGDTPAEALHYHLDHLGTPQELTAANGRIRWSARYRAYGHVLRLDVDHVDNPLRFQGQYYDEETGLHYNRHRYYNPQTGRYLTPDPIGLAGGVNGYLYGVNPTGWVDPLGLEACCPEVFTYRGMPVNKGIKQHMEKFDGFTQKHGVKGAHSRSEFMRVVDEKRLRVISETPGDVKGITQVFYEGDALDRRLNVVGVKEFRTPKTLYDDLQHSTNRVYLNGLRAALLKYREAVAEGATGYNSSYNGMAFRVYLDKNTKAVSNFHPSIK</sequence>
<dbReference type="Gene3D" id="2.180.10.10">
    <property type="entry name" value="RHS repeat-associated core"/>
    <property type="match status" value="3"/>
</dbReference>
<dbReference type="CDD" id="cd20686">
    <property type="entry name" value="CdiA-CT_Ec-like"/>
    <property type="match status" value="1"/>
</dbReference>
<reference evidence="5 6" key="1">
    <citation type="submission" date="2024-05" db="EMBL/GenBank/DDBJ databases">
        <title>Sequence of Lycoming College course isolates.</title>
        <authorList>
            <person name="Reigle C.A."/>
            <person name="Newman J.D."/>
        </authorList>
    </citation>
    <scope>NUCLEOTIDE SEQUENCE [LARGE SCALE GENOMIC DNA]</scope>
    <source>
        <strain evidence="5 6">CAR-09</strain>
    </source>
</reference>
<dbReference type="EMBL" id="JBDLYL010000002">
    <property type="protein sequence ID" value="MEN8638375.1"/>
    <property type="molecule type" value="Genomic_DNA"/>
</dbReference>
<evidence type="ECO:0000256" key="1">
    <source>
        <dbReference type="ARBA" id="ARBA00022737"/>
    </source>
</evidence>
<feature type="domain" description="Teneurin-like YD-shell" evidence="4">
    <location>
        <begin position="908"/>
        <end position="1066"/>
    </location>
</feature>
<feature type="compositionally biased region" description="Basic and acidic residues" evidence="2">
    <location>
        <begin position="427"/>
        <end position="440"/>
    </location>
</feature>
<keyword evidence="1" id="KW-0677">Repeat</keyword>
<dbReference type="InterPro" id="IPR022385">
    <property type="entry name" value="Rhs_assc_core"/>
</dbReference>
<name>A0ABV0D9D8_9PSED</name>
<evidence type="ECO:0000313" key="6">
    <source>
        <dbReference type="Proteomes" id="UP001424532"/>
    </source>
</evidence>
<dbReference type="NCBIfam" id="TIGR01643">
    <property type="entry name" value="YD_repeat_2x"/>
    <property type="match status" value="8"/>
</dbReference>
<dbReference type="Pfam" id="PF20148">
    <property type="entry name" value="DUF6531"/>
    <property type="match status" value="1"/>
</dbReference>
<comment type="caution">
    <text evidence="5">The sequence shown here is derived from an EMBL/GenBank/DDBJ whole genome shotgun (WGS) entry which is preliminary data.</text>
</comment>
<dbReference type="RefSeq" id="WP_347148542.1">
    <property type="nucleotide sequence ID" value="NZ_JBDLYL010000002.1"/>
</dbReference>
<dbReference type="Pfam" id="PF25023">
    <property type="entry name" value="TEN_YD-shell"/>
    <property type="match status" value="2"/>
</dbReference>
<dbReference type="Proteomes" id="UP001424532">
    <property type="component" value="Unassembled WGS sequence"/>
</dbReference>
<dbReference type="SUPFAM" id="SSF63829">
    <property type="entry name" value="Calcium-dependent phosphotriesterase"/>
    <property type="match status" value="1"/>
</dbReference>
<dbReference type="PANTHER" id="PTHR32305:SF15">
    <property type="entry name" value="PROTEIN RHSA-RELATED"/>
    <property type="match status" value="1"/>
</dbReference>
<gene>
    <name evidence="5" type="ORF">ABFE88_01720</name>
</gene>
<dbReference type="InterPro" id="IPR031325">
    <property type="entry name" value="RHS_repeat"/>
</dbReference>
<dbReference type="InterPro" id="IPR056823">
    <property type="entry name" value="TEN-like_YD-shell"/>
</dbReference>
<dbReference type="InterPro" id="IPR045351">
    <property type="entry name" value="DUF6531"/>
</dbReference>
<dbReference type="InterPro" id="IPR050708">
    <property type="entry name" value="T6SS_VgrG/RHS"/>
</dbReference>
<protein>
    <submittedName>
        <fullName evidence="5">RHS repeat-associated core domain-containing protein</fullName>
    </submittedName>
</protein>